<dbReference type="Pfam" id="PF07996">
    <property type="entry name" value="T4SS"/>
    <property type="match status" value="1"/>
</dbReference>
<protein>
    <recommendedName>
        <fullName evidence="4">Conjugal transfer protein TrbJ</fullName>
    </recommendedName>
</protein>
<feature type="signal peptide" evidence="2">
    <location>
        <begin position="1"/>
        <end position="21"/>
    </location>
</feature>
<keyword evidence="2" id="KW-0732">Signal</keyword>
<feature type="coiled-coil region" evidence="1">
    <location>
        <begin position="33"/>
        <end position="74"/>
    </location>
</feature>
<dbReference type="Proteomes" id="UP000839735">
    <property type="component" value="Unassembled WGS sequence"/>
</dbReference>
<evidence type="ECO:0000256" key="2">
    <source>
        <dbReference type="SAM" id="SignalP"/>
    </source>
</evidence>
<dbReference type="Gene3D" id="1.20.58.430">
    <property type="entry name" value="Type IV secretion system, VirB5-domain"/>
    <property type="match status" value="1"/>
</dbReference>
<proteinExistence type="predicted"/>
<organism evidence="3">
    <name type="scientific">Salmonella diarizonae</name>
    <dbReference type="NCBI Taxonomy" id="59204"/>
    <lineage>
        <taxon>Bacteria</taxon>
        <taxon>Pseudomonadati</taxon>
        <taxon>Pseudomonadota</taxon>
        <taxon>Gammaproteobacteria</taxon>
        <taxon>Enterobacterales</taxon>
        <taxon>Enterobacteriaceae</taxon>
        <taxon>Salmonella</taxon>
    </lineage>
</organism>
<dbReference type="InterPro" id="IPR014158">
    <property type="entry name" value="T4SS_VirB5"/>
</dbReference>
<comment type="caution">
    <text evidence="3">The sequence shown here is derived from an EMBL/GenBank/DDBJ whole genome shotgun (WGS) entry which is preliminary data.</text>
</comment>
<feature type="chain" id="PRO_5024940724" description="Conjugal transfer protein TrbJ" evidence="2">
    <location>
        <begin position="22"/>
        <end position="218"/>
    </location>
</feature>
<dbReference type="InterPro" id="IPR023220">
    <property type="entry name" value="T4SS_VirB5-domain"/>
</dbReference>
<keyword evidence="1" id="KW-0175">Coiled coil</keyword>
<dbReference type="SUPFAM" id="SSF101082">
    <property type="entry name" value="Typo IV secretion system protein TraC"/>
    <property type="match status" value="1"/>
</dbReference>
<evidence type="ECO:0000256" key="1">
    <source>
        <dbReference type="SAM" id="Coils"/>
    </source>
</evidence>
<feature type="coiled-coil region" evidence="1">
    <location>
        <begin position="139"/>
        <end position="207"/>
    </location>
</feature>
<evidence type="ECO:0008006" key="4">
    <source>
        <dbReference type="Google" id="ProtNLM"/>
    </source>
</evidence>
<dbReference type="AlphaFoldDB" id="A0A5Y1YD26"/>
<reference evidence="3" key="1">
    <citation type="submission" date="2018-08" db="EMBL/GenBank/DDBJ databases">
        <authorList>
            <person name="Ashton P.M."/>
            <person name="Dallman T."/>
            <person name="Nair S."/>
            <person name="De Pinna E."/>
            <person name="Peters T."/>
            <person name="Grant K."/>
        </authorList>
    </citation>
    <scope>NUCLEOTIDE SEQUENCE [LARGE SCALE GENOMIC DNA]</scope>
    <source>
        <strain evidence="3">294779</strain>
    </source>
</reference>
<dbReference type="EMBL" id="AAIBIC010000038">
    <property type="protein sequence ID" value="ECC3916771.1"/>
    <property type="molecule type" value="Genomic_DNA"/>
</dbReference>
<evidence type="ECO:0000313" key="3">
    <source>
        <dbReference type="EMBL" id="ECC3916771.1"/>
    </source>
</evidence>
<accession>A0A5Y1YD26</accession>
<gene>
    <name evidence="3" type="ORF">CTQ69_22915</name>
</gene>
<name>A0A5Y1YD26_SALDZ</name>
<sequence length="218" mass="24699">MKKTLTAVVLGFLLSQHPALAVGGVIVEDPGSIAKTVEVIQKAKAQIDELKKQVDLAKNQLDAYKQEVMDTKRRLEGVSDYSAMFGSADAYLKDFWKDLNKDLSDSDVRDLAAKYGFDTKEYDQIKQQYKDKFEQVTKYEALSKDLEKSANKLAKAQAAFSQATTPQKREELQNNIMLETSTMQVKIAQANAEIQRLEKEQKLREEAALRKYMDSNFS</sequence>